<sequence length="291" mass="34459">MFDFPGIYKEADDISNRTQKQYLLILRLFLGLLLFSTIAFSYFSSIREVKLVNAIASLVIVILSFLFTFINFQGTWYNARAVAESIKTICWRFATKSEPYNISEIDAKRLLLKTIKDIVDMNHDFQKNISSRFSSDQQIPDNMAQMRELPLIERLEVYYKYRVIDQRNWYIKKSRWNRRRSYIFFTILMVVSIILSIFLFLDLKELIQSSTAQVYYPIEILLSILSVIFTWVQTKKYKELDKSYALASHEIGFIATQKELVKTENDLSEYVINSENAFSREHTQWIARKDK</sequence>
<gene>
    <name evidence="4" type="ORF">HRI96_01040</name>
</gene>
<keyword evidence="1" id="KW-1133">Transmembrane helix</keyword>
<feature type="transmembrane region" description="Helical" evidence="1">
    <location>
        <begin position="51"/>
        <end position="70"/>
    </location>
</feature>
<evidence type="ECO:0000313" key="5">
    <source>
        <dbReference type="Proteomes" id="UP000671995"/>
    </source>
</evidence>
<dbReference type="NCBIfam" id="NF033634">
    <property type="entry name" value="SLATT_1"/>
    <property type="match status" value="1"/>
</dbReference>
<feature type="transmembrane region" description="Helical" evidence="1">
    <location>
        <begin position="213"/>
        <end position="232"/>
    </location>
</feature>
<dbReference type="Proteomes" id="UP000671995">
    <property type="component" value="Chromosome"/>
</dbReference>
<evidence type="ECO:0000313" key="4">
    <source>
        <dbReference type="EMBL" id="QTQ10900.1"/>
    </source>
</evidence>
<proteinExistence type="predicted"/>
<dbReference type="NCBIfam" id="NF033610">
    <property type="entry name" value="SLATT_3"/>
    <property type="match status" value="1"/>
</dbReference>
<feature type="domain" description="SMODS and SLOG-associating 2TM effector" evidence="3">
    <location>
        <begin position="5"/>
        <end position="154"/>
    </location>
</feature>
<dbReference type="EMBL" id="CP054257">
    <property type="protein sequence ID" value="QTQ10900.1"/>
    <property type="molecule type" value="Genomic_DNA"/>
</dbReference>
<keyword evidence="1" id="KW-0812">Transmembrane</keyword>
<feature type="domain" description="SMODS and SLOG-associating 2TM effector" evidence="2">
    <location>
        <begin position="158"/>
        <end position="285"/>
    </location>
</feature>
<dbReference type="RefSeq" id="WP_210117694.1">
    <property type="nucleotide sequence ID" value="NZ_CP054257.1"/>
</dbReference>
<keyword evidence="1" id="KW-0472">Membrane</keyword>
<evidence type="ECO:0000259" key="2">
    <source>
        <dbReference type="Pfam" id="PF18181"/>
    </source>
</evidence>
<name>A0A975EYD6_9SPIR</name>
<protein>
    <submittedName>
        <fullName evidence="4">DUF4231 domain-containing protein</fullName>
    </submittedName>
</protein>
<feature type="transmembrane region" description="Helical" evidence="1">
    <location>
        <begin position="182"/>
        <end position="201"/>
    </location>
</feature>
<dbReference type="Pfam" id="PF18184">
    <property type="entry name" value="SLATT_3"/>
    <property type="match status" value="1"/>
</dbReference>
<organism evidence="4 5">
    <name type="scientific">Treponema parvum</name>
    <dbReference type="NCBI Taxonomy" id="138851"/>
    <lineage>
        <taxon>Bacteria</taxon>
        <taxon>Pseudomonadati</taxon>
        <taxon>Spirochaetota</taxon>
        <taxon>Spirochaetia</taxon>
        <taxon>Spirochaetales</taxon>
        <taxon>Treponemataceae</taxon>
        <taxon>Treponema</taxon>
    </lineage>
</organism>
<dbReference type="AlphaFoldDB" id="A0A975EYD6"/>
<feature type="transmembrane region" description="Helical" evidence="1">
    <location>
        <begin position="24"/>
        <end position="45"/>
    </location>
</feature>
<evidence type="ECO:0000259" key="3">
    <source>
        <dbReference type="Pfam" id="PF18184"/>
    </source>
</evidence>
<reference evidence="4" key="1">
    <citation type="submission" date="2020-05" db="EMBL/GenBank/DDBJ databases">
        <authorList>
            <person name="Zeng H."/>
            <person name="Chan Y.K."/>
            <person name="Watt R.M."/>
        </authorList>
    </citation>
    <scope>NUCLEOTIDE SEQUENCE</scope>
    <source>
        <strain evidence="4">ATCC 700773</strain>
    </source>
</reference>
<evidence type="ECO:0000256" key="1">
    <source>
        <dbReference type="SAM" id="Phobius"/>
    </source>
</evidence>
<dbReference type="InterPro" id="IPR041116">
    <property type="entry name" value="SLATT_3"/>
</dbReference>
<accession>A0A975EYD6</accession>
<dbReference type="InterPro" id="IPR040884">
    <property type="entry name" value="SLATT_1"/>
</dbReference>
<reference evidence="4" key="2">
    <citation type="journal article" date="2021" name="Microbiol. Resour. Announc.">
        <title>Complete Genome Sequences of Three Human Oral Treponema parvum Isolates.</title>
        <authorList>
            <person name="Zeng H."/>
            <person name="Watt R.M."/>
        </authorList>
    </citation>
    <scope>NUCLEOTIDE SEQUENCE</scope>
    <source>
        <strain evidence="4">ATCC 700773</strain>
    </source>
</reference>
<dbReference type="Pfam" id="PF18181">
    <property type="entry name" value="SLATT_1"/>
    <property type="match status" value="1"/>
</dbReference>